<keyword evidence="2 3" id="KW-0560">Oxidoreductase</keyword>
<dbReference type="Pfam" id="PF02826">
    <property type="entry name" value="2-Hacid_dh_C"/>
    <property type="match status" value="1"/>
</dbReference>
<organism evidence="6 7">
    <name type="scientific">Streptomyces luteolus</name>
    <dbReference type="NCBI Taxonomy" id="3043615"/>
    <lineage>
        <taxon>Bacteria</taxon>
        <taxon>Bacillati</taxon>
        <taxon>Actinomycetota</taxon>
        <taxon>Actinomycetes</taxon>
        <taxon>Kitasatosporales</taxon>
        <taxon>Streptomycetaceae</taxon>
        <taxon>Streptomyces</taxon>
    </lineage>
</organism>
<dbReference type="PROSITE" id="PS00671">
    <property type="entry name" value="D_2_HYDROXYACID_DH_3"/>
    <property type="match status" value="1"/>
</dbReference>
<evidence type="ECO:0000256" key="2">
    <source>
        <dbReference type="ARBA" id="ARBA00023002"/>
    </source>
</evidence>
<comment type="similarity">
    <text evidence="1 3">Belongs to the D-isomer specific 2-hydroxyacid dehydrogenase family.</text>
</comment>
<name>A0ABT6SW79_9ACTN</name>
<dbReference type="Proteomes" id="UP001237105">
    <property type="component" value="Unassembled WGS sequence"/>
</dbReference>
<evidence type="ECO:0000313" key="6">
    <source>
        <dbReference type="EMBL" id="MDI3419850.1"/>
    </source>
</evidence>
<gene>
    <name evidence="6" type="ORF">QIT00_14975</name>
</gene>
<feature type="domain" description="D-isomer specific 2-hydroxyacid dehydrogenase catalytic" evidence="4">
    <location>
        <begin position="64"/>
        <end position="335"/>
    </location>
</feature>
<dbReference type="InterPro" id="IPR050223">
    <property type="entry name" value="D-isomer_2-hydroxyacid_DH"/>
</dbReference>
<keyword evidence="7" id="KW-1185">Reference proteome</keyword>
<comment type="caution">
    <text evidence="6">The sequence shown here is derived from an EMBL/GenBank/DDBJ whole genome shotgun (WGS) entry which is preliminary data.</text>
</comment>
<dbReference type="InterPro" id="IPR043322">
    <property type="entry name" value="CtBP"/>
</dbReference>
<feature type="domain" description="D-isomer specific 2-hydroxyacid dehydrogenase NAD-binding" evidence="5">
    <location>
        <begin position="128"/>
        <end position="304"/>
    </location>
</feature>
<dbReference type="EMBL" id="JASCIS010000013">
    <property type="protein sequence ID" value="MDI3419850.1"/>
    <property type="molecule type" value="Genomic_DNA"/>
</dbReference>
<evidence type="ECO:0000256" key="1">
    <source>
        <dbReference type="ARBA" id="ARBA00005854"/>
    </source>
</evidence>
<dbReference type="InterPro" id="IPR029753">
    <property type="entry name" value="D-isomer_DH_CS"/>
</dbReference>
<proteinExistence type="inferred from homology"/>
<sequence length="338" mass="37335">MATHTGRTVHKKPPDVPSSVVVLDAPGAGYAEGAERERQIIGPLGDVRPLIVPAEQRGRLHEVEADYVILWHRVSLDAEFFERSASCRAVVCASVGYDHVDIEAARARGIPVYHVPHYGTEEVADHTLALFLALERRLGELRDHVRDHGWDWRAIGEPRRLSEMVWGVVGLGRIGLAVARRAQAFGFRVVFHDPYNHPGIEKALGLERSHQLDQLLGESDVVSLHVPLTQETRHLLDAGRLHRMKRGAVLVNTARGALIDVSALRAALAEERPARVGLDVVEGEPDVPMWLRIHSKALVSPHAAFYSVRSLSELRTRAAEAVRQMINGEPVTSAVEVV</sequence>
<dbReference type="SUPFAM" id="SSF52283">
    <property type="entry name" value="Formate/glycerate dehydrogenase catalytic domain-like"/>
    <property type="match status" value="1"/>
</dbReference>
<dbReference type="RefSeq" id="WP_282535736.1">
    <property type="nucleotide sequence ID" value="NZ_JASCIS010000013.1"/>
</dbReference>
<accession>A0ABT6SW79</accession>
<dbReference type="InterPro" id="IPR006139">
    <property type="entry name" value="D-isomer_2_OHA_DH_cat_dom"/>
</dbReference>
<dbReference type="PANTHER" id="PTHR10996">
    <property type="entry name" value="2-HYDROXYACID DEHYDROGENASE-RELATED"/>
    <property type="match status" value="1"/>
</dbReference>
<dbReference type="PANTHER" id="PTHR10996:SF283">
    <property type="entry name" value="GLYOXYLATE_HYDROXYPYRUVATE REDUCTASE B"/>
    <property type="match status" value="1"/>
</dbReference>
<evidence type="ECO:0000256" key="3">
    <source>
        <dbReference type="RuleBase" id="RU003719"/>
    </source>
</evidence>
<dbReference type="Pfam" id="PF00389">
    <property type="entry name" value="2-Hacid_dh"/>
    <property type="match status" value="1"/>
</dbReference>
<dbReference type="CDD" id="cd05299">
    <property type="entry name" value="CtBP_dh"/>
    <property type="match status" value="1"/>
</dbReference>
<dbReference type="InterPro" id="IPR006140">
    <property type="entry name" value="D-isomer_DH_NAD-bd"/>
</dbReference>
<protein>
    <submittedName>
        <fullName evidence="6">C-terminal binding protein</fullName>
    </submittedName>
</protein>
<evidence type="ECO:0000313" key="7">
    <source>
        <dbReference type="Proteomes" id="UP001237105"/>
    </source>
</evidence>
<dbReference type="Gene3D" id="3.40.50.720">
    <property type="entry name" value="NAD(P)-binding Rossmann-like Domain"/>
    <property type="match status" value="2"/>
</dbReference>
<dbReference type="SUPFAM" id="SSF51735">
    <property type="entry name" value="NAD(P)-binding Rossmann-fold domains"/>
    <property type="match status" value="1"/>
</dbReference>
<dbReference type="InterPro" id="IPR036291">
    <property type="entry name" value="NAD(P)-bd_dom_sf"/>
</dbReference>
<reference evidence="6 7" key="1">
    <citation type="submission" date="2023-05" db="EMBL/GenBank/DDBJ databases">
        <title>Draft genome sequence of Streptomyces sp. B-S-A12 isolated from a cave soil in Thailand.</title>
        <authorList>
            <person name="Chamroensaksri N."/>
            <person name="Muangham S."/>
        </authorList>
    </citation>
    <scope>NUCLEOTIDE SEQUENCE [LARGE SCALE GENOMIC DNA]</scope>
    <source>
        <strain evidence="6 7">B-S-A12</strain>
    </source>
</reference>
<evidence type="ECO:0000259" key="5">
    <source>
        <dbReference type="Pfam" id="PF02826"/>
    </source>
</evidence>
<evidence type="ECO:0000259" key="4">
    <source>
        <dbReference type="Pfam" id="PF00389"/>
    </source>
</evidence>
<dbReference type="PROSITE" id="PS00670">
    <property type="entry name" value="D_2_HYDROXYACID_DH_2"/>
    <property type="match status" value="1"/>
</dbReference>